<gene>
    <name evidence="1" type="ORF">K0O64_09435</name>
</gene>
<evidence type="ECO:0008006" key="3">
    <source>
        <dbReference type="Google" id="ProtNLM"/>
    </source>
</evidence>
<accession>A0ABX8VLM1</accession>
<reference evidence="1 2" key="1">
    <citation type="submission" date="2021-07" db="EMBL/GenBank/DDBJ databases">
        <title>Whole genome sequencing of non-tuberculosis mycobacteria type-strains.</title>
        <authorList>
            <person name="Igarashi Y."/>
            <person name="Osugi A."/>
            <person name="Mitarai S."/>
        </authorList>
    </citation>
    <scope>NUCLEOTIDE SEQUENCE [LARGE SCALE GENOMIC DNA]</scope>
    <source>
        <strain evidence="1 2">JCM 16370</strain>
    </source>
</reference>
<name>A0ABX8VLM1_9MYCO</name>
<proteinExistence type="predicted"/>
<protein>
    <recommendedName>
        <fullName evidence="3">Lipoprotein</fullName>
    </recommendedName>
</protein>
<sequence length="89" mass="9532">MSRCVAVLLIVAFGLVGCGSDQKSYDFGHDNLVYAARPLWRAAQSSPQSFDNVRSIEDACKIAFDTDPAKGGYDSDDVVKGCADALRGK</sequence>
<dbReference type="EMBL" id="CP080333">
    <property type="protein sequence ID" value="QYL18688.1"/>
    <property type="molecule type" value="Genomic_DNA"/>
</dbReference>
<dbReference type="PROSITE" id="PS51257">
    <property type="entry name" value="PROKAR_LIPOPROTEIN"/>
    <property type="match status" value="1"/>
</dbReference>
<keyword evidence="2" id="KW-1185">Reference proteome</keyword>
<evidence type="ECO:0000313" key="1">
    <source>
        <dbReference type="EMBL" id="QYL18688.1"/>
    </source>
</evidence>
<evidence type="ECO:0000313" key="2">
    <source>
        <dbReference type="Proteomes" id="UP000825367"/>
    </source>
</evidence>
<dbReference type="Proteomes" id="UP000825367">
    <property type="component" value="Chromosome"/>
</dbReference>
<organism evidence="1 2">
    <name type="scientific">Mycolicibacterium pallens</name>
    <dbReference type="NCBI Taxonomy" id="370524"/>
    <lineage>
        <taxon>Bacteria</taxon>
        <taxon>Bacillati</taxon>
        <taxon>Actinomycetota</taxon>
        <taxon>Actinomycetes</taxon>
        <taxon>Mycobacteriales</taxon>
        <taxon>Mycobacteriaceae</taxon>
        <taxon>Mycolicibacterium</taxon>
    </lineage>
</organism>
<dbReference type="RefSeq" id="WP_096310934.1">
    <property type="nucleotide sequence ID" value="NZ_BAAAVX010000076.1"/>
</dbReference>